<proteinExistence type="predicted"/>
<accession>A0A6J5PA69</accession>
<evidence type="ECO:0000313" key="5">
    <source>
        <dbReference type="EMBL" id="CAB4215843.1"/>
    </source>
</evidence>
<dbReference type="EMBL" id="LR796892">
    <property type="protein sequence ID" value="CAB4172912.1"/>
    <property type="molecule type" value="Genomic_DNA"/>
</dbReference>
<dbReference type="EMBL" id="LR796982">
    <property type="protein sequence ID" value="CAB4179663.1"/>
    <property type="molecule type" value="Genomic_DNA"/>
</dbReference>
<dbReference type="EMBL" id="LR797436">
    <property type="protein sequence ID" value="CAB4215843.1"/>
    <property type="molecule type" value="Genomic_DNA"/>
</dbReference>
<sequence>MADRTVKVTILGDAESLKKAFSGASEAGGKVGSAIGKVASIASGFVIGKGLLELPGFLTGAAQGAADDEAATLRLTQALKNLGGDMDANLQKVNGAIAAGQKLAFTDDDVRDSFQRLLAATGDTDEALRRQSAAMDLARGANIPLADATKMLGKLNEENVEIFKKLGITIGDNATEADALAAVQAKFGGQADAYASSTAGQFEQSKIRMAEVVETIGTYVLPIMTALGNIMITYVFPAIEAVVGAVGDFINDIKWVIENGTGFDEKLSVGVWAKLAETIGAVGIWVRDTLIPAFLRLVEAVKPKLEEFSKVVGEKFAEFLVYYDESIRPAFENIIAAVSAVIAFIVEHWPEIMMVIGPVIDQIVNVISTAFKVVTSLIDMVIKLLAGDFSGAWRAFGNVFDAIWDGVVASMRNAVNLIIGLANTMIGGLNRIQFHVNLPDWLGGGGFNWNGPNIPMIPRLADGGIVRARPGGTLAVIGEGGRDEAVVPLDGRSLGGNTYRITVNALDARGAADAVLAVLVNLERTGRLSPGTVGGA</sequence>
<reference evidence="1" key="1">
    <citation type="submission" date="2020-04" db="EMBL/GenBank/DDBJ databases">
        <authorList>
            <person name="Chiriac C."/>
            <person name="Salcher M."/>
            <person name="Ghai R."/>
            <person name="Kavagutti S V."/>
        </authorList>
    </citation>
    <scope>NUCLEOTIDE SEQUENCE</scope>
</reference>
<evidence type="ECO:0000313" key="3">
    <source>
        <dbReference type="EMBL" id="CAB4179663.1"/>
    </source>
</evidence>
<dbReference type="EMBL" id="LR796797">
    <property type="protein sequence ID" value="CAB4166846.1"/>
    <property type="molecule type" value="Genomic_DNA"/>
</dbReference>
<evidence type="ECO:0000313" key="1">
    <source>
        <dbReference type="EMBL" id="CAB4166846.1"/>
    </source>
</evidence>
<name>A0A6J5PA69_9CAUD</name>
<organism evidence="1">
    <name type="scientific">uncultured Caudovirales phage</name>
    <dbReference type="NCBI Taxonomy" id="2100421"/>
    <lineage>
        <taxon>Viruses</taxon>
        <taxon>Duplodnaviria</taxon>
        <taxon>Heunggongvirae</taxon>
        <taxon>Uroviricota</taxon>
        <taxon>Caudoviricetes</taxon>
        <taxon>Peduoviridae</taxon>
        <taxon>Maltschvirus</taxon>
        <taxon>Maltschvirus maltsch</taxon>
    </lineage>
</organism>
<evidence type="ECO:0000313" key="2">
    <source>
        <dbReference type="EMBL" id="CAB4172912.1"/>
    </source>
</evidence>
<protein>
    <submittedName>
        <fullName evidence="1">Uncharacterized protein</fullName>
    </submittedName>
</protein>
<dbReference type="EMBL" id="LR797339">
    <property type="protein sequence ID" value="CAB4204178.1"/>
    <property type="molecule type" value="Genomic_DNA"/>
</dbReference>
<gene>
    <name evidence="3" type="ORF">UFOVP1023_40</name>
    <name evidence="4" type="ORF">UFOVP1383_37</name>
    <name evidence="5" type="ORF">UFOVP1477_11</name>
    <name evidence="1" type="ORF">UFOVP848_4</name>
    <name evidence="2" type="ORF">UFOVP945_2</name>
</gene>
<evidence type="ECO:0000313" key="4">
    <source>
        <dbReference type="EMBL" id="CAB4204178.1"/>
    </source>
</evidence>